<keyword evidence="7 9" id="KW-0472">Membrane</keyword>
<keyword evidence="3 9" id="KW-0813">Transport</keyword>
<evidence type="ECO:0000256" key="2">
    <source>
        <dbReference type="ARBA" id="ARBA00004141"/>
    </source>
</evidence>
<protein>
    <recommendedName>
        <fullName evidence="9">Vesicle transport protein</fullName>
    </recommendedName>
</protein>
<proteinExistence type="inferred from homology"/>
<dbReference type="GO" id="GO:0015031">
    <property type="term" value="P:protein transport"/>
    <property type="evidence" value="ECO:0007669"/>
    <property type="project" value="UniProtKB-KW"/>
</dbReference>
<dbReference type="InterPro" id="IPR007305">
    <property type="entry name" value="Vesicle_transpt_Got1/SFT2"/>
</dbReference>
<feature type="transmembrane region" description="Helical" evidence="9">
    <location>
        <begin position="160"/>
        <end position="181"/>
    </location>
</feature>
<keyword evidence="4 9" id="KW-0812">Transmembrane</keyword>
<feature type="transmembrane region" description="Helical" evidence="9">
    <location>
        <begin position="108"/>
        <end position="127"/>
    </location>
</feature>
<evidence type="ECO:0000256" key="9">
    <source>
        <dbReference type="RuleBase" id="RU363111"/>
    </source>
</evidence>
<dbReference type="GO" id="GO:0016020">
    <property type="term" value="C:membrane"/>
    <property type="evidence" value="ECO:0007669"/>
    <property type="project" value="UniProtKB-SubCell"/>
</dbReference>
<dbReference type="GO" id="GO:0016192">
    <property type="term" value="P:vesicle-mediated transport"/>
    <property type="evidence" value="ECO:0007669"/>
    <property type="project" value="InterPro"/>
</dbReference>
<evidence type="ECO:0000313" key="12">
    <source>
        <dbReference type="Proteomes" id="UP001497482"/>
    </source>
</evidence>
<dbReference type="Proteomes" id="UP001497482">
    <property type="component" value="Chromosome 14"/>
</dbReference>
<dbReference type="EMBL" id="OZ035836">
    <property type="protein sequence ID" value="CAL1580762.1"/>
    <property type="molecule type" value="Genomic_DNA"/>
</dbReference>
<evidence type="ECO:0000256" key="10">
    <source>
        <dbReference type="SAM" id="MobiDB-lite"/>
    </source>
</evidence>
<dbReference type="InterPro" id="IPR011691">
    <property type="entry name" value="Vesicle_transpt_SFT2"/>
</dbReference>
<accession>A0AAV2JXK6</accession>
<organism evidence="11 12">
    <name type="scientific">Knipowitschia caucasica</name>
    <name type="common">Caucasian dwarf goby</name>
    <name type="synonym">Pomatoschistus caucasicus</name>
    <dbReference type="NCBI Taxonomy" id="637954"/>
    <lineage>
        <taxon>Eukaryota</taxon>
        <taxon>Metazoa</taxon>
        <taxon>Chordata</taxon>
        <taxon>Craniata</taxon>
        <taxon>Vertebrata</taxon>
        <taxon>Euteleostomi</taxon>
        <taxon>Actinopterygii</taxon>
        <taxon>Neopterygii</taxon>
        <taxon>Teleostei</taxon>
        <taxon>Neoteleostei</taxon>
        <taxon>Acanthomorphata</taxon>
        <taxon>Gobiaria</taxon>
        <taxon>Gobiiformes</taxon>
        <taxon>Gobioidei</taxon>
        <taxon>Gobiidae</taxon>
        <taxon>Gobiinae</taxon>
        <taxon>Knipowitschia</taxon>
    </lineage>
</organism>
<dbReference type="GO" id="GO:0012505">
    <property type="term" value="C:endomembrane system"/>
    <property type="evidence" value="ECO:0007669"/>
    <property type="project" value="UniProtKB-ARBA"/>
</dbReference>
<evidence type="ECO:0000256" key="7">
    <source>
        <dbReference type="ARBA" id="ARBA00023136"/>
    </source>
</evidence>
<keyword evidence="12" id="KW-1185">Reference proteome</keyword>
<evidence type="ECO:0000256" key="1">
    <source>
        <dbReference type="ARBA" id="ARBA00003566"/>
    </source>
</evidence>
<keyword evidence="6 9" id="KW-1133">Transmembrane helix</keyword>
<evidence type="ECO:0000256" key="4">
    <source>
        <dbReference type="ARBA" id="ARBA00022692"/>
    </source>
</evidence>
<feature type="transmembrane region" description="Helical" evidence="9">
    <location>
        <begin position="134"/>
        <end position="154"/>
    </location>
</feature>
<dbReference type="AlphaFoldDB" id="A0AAV2JXK6"/>
<name>A0AAV2JXK6_KNICA</name>
<comment type="subcellular location">
    <subcellularLocation>
        <location evidence="2 9">Membrane</location>
        <topology evidence="2 9">Multi-pass membrane protein</topology>
    </subcellularLocation>
</comment>
<evidence type="ECO:0000313" key="11">
    <source>
        <dbReference type="EMBL" id="CAL1580762.1"/>
    </source>
</evidence>
<dbReference type="Pfam" id="PF04178">
    <property type="entry name" value="Got1"/>
    <property type="match status" value="1"/>
</dbReference>
<sequence>MADLKRQLDAYLAQSKAKSGSPPLLSPEEELLSPGEEQGERAGWTRWSRWSHWSSAAPEQTPEPCLPSLTRTQRLSGFALFASLSALCFVLSAMYAPLLLLYARKFCLLWSLGSVFAVAALVTLRGAAVLRSLLMTPVAAVYLCALGGTLYAALSMRSTVLTALGASTQVVLLLGAAVSLVPGGAAGLRFMSGLVTSAVRRGVSGKSVLPV</sequence>
<dbReference type="PANTHER" id="PTHR23137">
    <property type="entry name" value="VESICLE TRANSPORT PROTEIN-RELATED"/>
    <property type="match status" value="1"/>
</dbReference>
<feature type="region of interest" description="Disordered" evidence="10">
    <location>
        <begin position="14"/>
        <end position="36"/>
    </location>
</feature>
<dbReference type="PANTHER" id="PTHR23137:SF36">
    <property type="entry name" value="VESICLE TRANSPORT PROTEIN SFT2C"/>
    <property type="match status" value="1"/>
</dbReference>
<comment type="function">
    <text evidence="1 9">May be involved in fusion of retrograde transport vesicles derived from an endocytic compartment with the Golgi complex.</text>
</comment>
<dbReference type="GO" id="GO:0005737">
    <property type="term" value="C:cytoplasm"/>
    <property type="evidence" value="ECO:0007669"/>
    <property type="project" value="UniProtKB-ARBA"/>
</dbReference>
<evidence type="ECO:0000256" key="6">
    <source>
        <dbReference type="ARBA" id="ARBA00022989"/>
    </source>
</evidence>
<evidence type="ECO:0000256" key="5">
    <source>
        <dbReference type="ARBA" id="ARBA00022927"/>
    </source>
</evidence>
<feature type="transmembrane region" description="Helical" evidence="9">
    <location>
        <begin position="78"/>
        <end position="102"/>
    </location>
</feature>
<gene>
    <name evidence="11" type="ORF">KC01_LOCUS11571</name>
</gene>
<reference evidence="11 12" key="1">
    <citation type="submission" date="2024-04" db="EMBL/GenBank/DDBJ databases">
        <authorList>
            <person name="Waldvogel A.-M."/>
            <person name="Schoenle A."/>
        </authorList>
    </citation>
    <scope>NUCLEOTIDE SEQUENCE [LARGE SCALE GENOMIC DNA]</scope>
</reference>
<evidence type="ECO:0000256" key="3">
    <source>
        <dbReference type="ARBA" id="ARBA00022448"/>
    </source>
</evidence>
<keyword evidence="5 9" id="KW-0653">Protein transport</keyword>
<comment type="similarity">
    <text evidence="8 9">Belongs to the SFT2 family.</text>
</comment>
<evidence type="ECO:0000256" key="8">
    <source>
        <dbReference type="ARBA" id="ARBA00025800"/>
    </source>
</evidence>